<dbReference type="SUPFAM" id="SSF51197">
    <property type="entry name" value="Clavaminate synthase-like"/>
    <property type="match status" value="1"/>
</dbReference>
<evidence type="ECO:0000256" key="5">
    <source>
        <dbReference type="ARBA" id="ARBA00023002"/>
    </source>
</evidence>
<accession>A0A2T2PAY8</accession>
<comment type="similarity">
    <text evidence="2">Belongs to the TfdA dioxygenase family.</text>
</comment>
<evidence type="ECO:0000256" key="7">
    <source>
        <dbReference type="SAM" id="MobiDB-lite"/>
    </source>
</evidence>
<dbReference type="Proteomes" id="UP000240883">
    <property type="component" value="Unassembled WGS sequence"/>
</dbReference>
<dbReference type="Pfam" id="PF02668">
    <property type="entry name" value="TauD"/>
    <property type="match status" value="1"/>
</dbReference>
<keyword evidence="3" id="KW-0479">Metal-binding</keyword>
<evidence type="ECO:0000313" key="9">
    <source>
        <dbReference type="EMBL" id="PSN74829.1"/>
    </source>
</evidence>
<feature type="compositionally biased region" description="Polar residues" evidence="7">
    <location>
        <begin position="17"/>
        <end position="37"/>
    </location>
</feature>
<keyword evidence="10" id="KW-1185">Reference proteome</keyword>
<dbReference type="GO" id="GO:0016706">
    <property type="term" value="F:2-oxoglutarate-dependent dioxygenase activity"/>
    <property type="evidence" value="ECO:0007669"/>
    <property type="project" value="TreeGrafter"/>
</dbReference>
<dbReference type="OrthoDB" id="10257314at2759"/>
<name>A0A2T2PAY8_CORCC</name>
<keyword evidence="6" id="KW-0408">Iron</keyword>
<evidence type="ECO:0000256" key="3">
    <source>
        <dbReference type="ARBA" id="ARBA00022723"/>
    </source>
</evidence>
<dbReference type="InterPro" id="IPR003819">
    <property type="entry name" value="TauD/TfdA-like"/>
</dbReference>
<feature type="domain" description="TauD/TfdA-like" evidence="8">
    <location>
        <begin position="66"/>
        <end position="301"/>
    </location>
</feature>
<dbReference type="PANTHER" id="PTHR30468:SF31">
    <property type="entry name" value="ALPHA-KETOGLUTARATE-DEPENDENT SULFONATE DIOXYGENASE-RELATED"/>
    <property type="match status" value="1"/>
</dbReference>
<dbReference type="InterPro" id="IPR051323">
    <property type="entry name" value="AtsK-like"/>
</dbReference>
<evidence type="ECO:0000256" key="6">
    <source>
        <dbReference type="ARBA" id="ARBA00023004"/>
    </source>
</evidence>
<protein>
    <submittedName>
        <fullName evidence="9">TauD-domain-containing protein</fullName>
    </submittedName>
</protein>
<evidence type="ECO:0000256" key="1">
    <source>
        <dbReference type="ARBA" id="ARBA00001954"/>
    </source>
</evidence>
<keyword evidence="5" id="KW-0560">Oxidoreductase</keyword>
<evidence type="ECO:0000256" key="2">
    <source>
        <dbReference type="ARBA" id="ARBA00005896"/>
    </source>
</evidence>
<dbReference type="GO" id="GO:0005737">
    <property type="term" value="C:cytoplasm"/>
    <property type="evidence" value="ECO:0007669"/>
    <property type="project" value="TreeGrafter"/>
</dbReference>
<comment type="cofactor">
    <cofactor evidence="1">
        <name>Fe(2+)</name>
        <dbReference type="ChEBI" id="CHEBI:29033"/>
    </cofactor>
</comment>
<proteinExistence type="inferred from homology"/>
<gene>
    <name evidence="9" type="ORF">BS50DRAFT_480258</name>
</gene>
<dbReference type="AlphaFoldDB" id="A0A2T2PAY8"/>
<feature type="region of interest" description="Disordered" evidence="7">
    <location>
        <begin position="1"/>
        <end position="41"/>
    </location>
</feature>
<keyword evidence="4" id="KW-0223">Dioxygenase</keyword>
<dbReference type="PANTHER" id="PTHR30468">
    <property type="entry name" value="ALPHA-KETOGLUTARATE-DEPENDENT SULFONATE DIOXYGENASE"/>
    <property type="match status" value="1"/>
</dbReference>
<organism evidence="9 10">
    <name type="scientific">Corynespora cassiicola Philippines</name>
    <dbReference type="NCBI Taxonomy" id="1448308"/>
    <lineage>
        <taxon>Eukaryota</taxon>
        <taxon>Fungi</taxon>
        <taxon>Dikarya</taxon>
        <taxon>Ascomycota</taxon>
        <taxon>Pezizomycotina</taxon>
        <taxon>Dothideomycetes</taxon>
        <taxon>Pleosporomycetidae</taxon>
        <taxon>Pleosporales</taxon>
        <taxon>Corynesporascaceae</taxon>
        <taxon>Corynespora</taxon>
    </lineage>
</organism>
<sequence>MAFHQSRKRTSARSGPIASQTTATKITNETINSQEPELQNGGKERALLADPDKKSLLSVATRTDLFESIGTLLSNVQLSSLNSQQLDELALLVSERGVVFFRNQNLSADGQARITQHYETIYPSPSPKRKDSFQDEEKPVKAYANSTAAKEIGSLDFESQKEWHATKSYEVNPPSYSLLRTGESSGVAAWVSQYGLYDDLSKHWRGFLDGLHAEHTSRLQDESQPIVENQHPAIRTHPVTGLKTLNVTPGVVSGFAELKKKESESLLKFLDYHINSSDEHSVRFKLEPGSVAIWDNRSTAHKLISKSGPTGALGTETTVSGEKPYFNVQSESRQEKTERVAREEQERIRRRKEAKARYNNTPLRRIIQRQVLKQDKRGLCAKIHPR</sequence>
<dbReference type="STRING" id="1448308.A0A2T2PAY8"/>
<dbReference type="InterPro" id="IPR042098">
    <property type="entry name" value="TauD-like_sf"/>
</dbReference>
<dbReference type="Gene3D" id="3.60.130.10">
    <property type="entry name" value="Clavaminate synthase-like"/>
    <property type="match status" value="1"/>
</dbReference>
<evidence type="ECO:0000256" key="4">
    <source>
        <dbReference type="ARBA" id="ARBA00022964"/>
    </source>
</evidence>
<feature type="compositionally biased region" description="Basic residues" evidence="7">
    <location>
        <begin position="1"/>
        <end position="11"/>
    </location>
</feature>
<dbReference type="GO" id="GO:0046872">
    <property type="term" value="F:metal ion binding"/>
    <property type="evidence" value="ECO:0007669"/>
    <property type="project" value="UniProtKB-KW"/>
</dbReference>
<evidence type="ECO:0000259" key="8">
    <source>
        <dbReference type="Pfam" id="PF02668"/>
    </source>
</evidence>
<reference evidence="9 10" key="1">
    <citation type="journal article" date="2018" name="Front. Microbiol.">
        <title>Genome-Wide Analysis of Corynespora cassiicola Leaf Fall Disease Putative Effectors.</title>
        <authorList>
            <person name="Lopez D."/>
            <person name="Ribeiro S."/>
            <person name="Label P."/>
            <person name="Fumanal B."/>
            <person name="Venisse J.S."/>
            <person name="Kohler A."/>
            <person name="de Oliveira R.R."/>
            <person name="Labutti K."/>
            <person name="Lipzen A."/>
            <person name="Lail K."/>
            <person name="Bauer D."/>
            <person name="Ohm R.A."/>
            <person name="Barry K.W."/>
            <person name="Spatafora J."/>
            <person name="Grigoriev I.V."/>
            <person name="Martin F.M."/>
            <person name="Pujade-Renaud V."/>
        </authorList>
    </citation>
    <scope>NUCLEOTIDE SEQUENCE [LARGE SCALE GENOMIC DNA]</scope>
    <source>
        <strain evidence="9 10">Philippines</strain>
    </source>
</reference>
<evidence type="ECO:0000313" key="10">
    <source>
        <dbReference type="Proteomes" id="UP000240883"/>
    </source>
</evidence>
<dbReference type="EMBL" id="KZ678128">
    <property type="protein sequence ID" value="PSN74829.1"/>
    <property type="molecule type" value="Genomic_DNA"/>
</dbReference>